<dbReference type="SMART" id="SM00672">
    <property type="entry name" value="CAP10"/>
    <property type="match status" value="1"/>
</dbReference>
<dbReference type="STRING" id="1443111.Z949_2519"/>
<evidence type="ECO:0000313" key="4">
    <source>
        <dbReference type="Proteomes" id="UP000284407"/>
    </source>
</evidence>
<name>A0A420DP78_9RHOB</name>
<organism evidence="3 4">
    <name type="scientific">Sulfitobacter guttiformis</name>
    <dbReference type="NCBI Taxonomy" id="74349"/>
    <lineage>
        <taxon>Bacteria</taxon>
        <taxon>Pseudomonadati</taxon>
        <taxon>Pseudomonadota</taxon>
        <taxon>Alphaproteobacteria</taxon>
        <taxon>Rhodobacterales</taxon>
        <taxon>Roseobacteraceae</taxon>
        <taxon>Sulfitobacter</taxon>
    </lineage>
</organism>
<dbReference type="InterPro" id="IPR006598">
    <property type="entry name" value="CAP10"/>
</dbReference>
<proteinExistence type="predicted"/>
<evidence type="ECO:0000256" key="1">
    <source>
        <dbReference type="ARBA" id="ARBA00022679"/>
    </source>
</evidence>
<dbReference type="PANTHER" id="PTHR12203">
    <property type="entry name" value="KDEL LYS-ASP-GLU-LEU CONTAINING - RELATED"/>
    <property type="match status" value="1"/>
</dbReference>
<dbReference type="AlphaFoldDB" id="A0A420DP78"/>
<reference evidence="3 4" key="1">
    <citation type="submission" date="2018-09" db="EMBL/GenBank/DDBJ databases">
        <title>Genomic Encyclopedia of Archaeal and Bacterial Type Strains, Phase II (KMG-II): from individual species to whole genera.</title>
        <authorList>
            <person name="Goeker M."/>
        </authorList>
    </citation>
    <scope>NUCLEOTIDE SEQUENCE [LARGE SCALE GENOMIC DNA]</scope>
    <source>
        <strain evidence="3 4">DSM 11458</strain>
    </source>
</reference>
<evidence type="ECO:0000313" key="3">
    <source>
        <dbReference type="EMBL" id="RKE96000.1"/>
    </source>
</evidence>
<dbReference type="Proteomes" id="UP000284407">
    <property type="component" value="Unassembled WGS sequence"/>
</dbReference>
<accession>A0A420DP78</accession>
<keyword evidence="4" id="KW-1185">Reference proteome</keyword>
<dbReference type="EMBL" id="RAQK01000001">
    <property type="protein sequence ID" value="RKE96000.1"/>
    <property type="molecule type" value="Genomic_DNA"/>
</dbReference>
<gene>
    <name evidence="3" type="ORF">C8N30_0550</name>
</gene>
<dbReference type="OrthoDB" id="7976614at2"/>
<feature type="domain" description="Glycosyl transferase CAP10" evidence="2">
    <location>
        <begin position="71"/>
        <end position="308"/>
    </location>
</feature>
<dbReference type="Pfam" id="PF05686">
    <property type="entry name" value="Glyco_transf_90"/>
    <property type="match status" value="1"/>
</dbReference>
<dbReference type="PANTHER" id="PTHR12203:SF35">
    <property type="entry name" value="PROTEIN O-GLUCOSYLTRANSFERASE 1"/>
    <property type="match status" value="1"/>
</dbReference>
<dbReference type="InterPro" id="IPR051091">
    <property type="entry name" value="O-Glucosyltr/Glycosyltrsf_90"/>
</dbReference>
<comment type="caution">
    <text evidence="3">The sequence shown here is derived from an EMBL/GenBank/DDBJ whole genome shotgun (WGS) entry which is preliminary data.</text>
</comment>
<keyword evidence="1 3" id="KW-0808">Transferase</keyword>
<dbReference type="RefSeq" id="WP_025062953.1">
    <property type="nucleotide sequence ID" value="NZ_RAQK01000001.1"/>
</dbReference>
<protein>
    <submittedName>
        <fullName evidence="3">Glycosyl transferase family 90</fullName>
    </submittedName>
</protein>
<evidence type="ECO:0000259" key="2">
    <source>
        <dbReference type="SMART" id="SM00672"/>
    </source>
</evidence>
<dbReference type="GO" id="GO:0016740">
    <property type="term" value="F:transferase activity"/>
    <property type="evidence" value="ECO:0007669"/>
    <property type="project" value="UniProtKB-KW"/>
</dbReference>
<sequence>MITHDTSKLSGRLSYYAQGLFRQFVPYAIAKRHRDTLLAAADDHPDLSEIDERVAYYNKLTKPFDASSAPHLCDMCKDKSRYFLDLDEHCKGFSPRLRLEYLFGDVIHVPAAPTVVKSRPIYADHANSVILNLDKLRHFRWEADPLPFKDKKPSAVWRGTPLTHQRQEFVKMFYNHPTFEIGHSRHLVDGLPAKDHLTHRAQMEHKFFVSIEGNDVATNLKWAMASNMLVMSPLPRYESWFMEGRLEPDRHFVLLKDDLSDLEEKVEYYATHTQEAEEIIRNAHAWIGLFTDPMKESIISTRVLEKYFRLSGQLSSDL</sequence>